<dbReference type="Proteomes" id="UP000694864">
    <property type="component" value="Chromosome 19"/>
</dbReference>
<evidence type="ECO:0000313" key="1">
    <source>
        <dbReference type="Proteomes" id="UP000694864"/>
    </source>
</evidence>
<evidence type="ECO:0000313" key="2">
    <source>
        <dbReference type="RefSeq" id="XP_010490097.1"/>
    </source>
</evidence>
<dbReference type="RefSeq" id="XP_010490097.1">
    <property type="nucleotide sequence ID" value="XM_010491795.1"/>
</dbReference>
<dbReference type="PANTHER" id="PTHR47481:SF10">
    <property type="entry name" value="COPIA-LIKE POLYPROTEIN_RETROTRANSPOSON"/>
    <property type="match status" value="1"/>
</dbReference>
<dbReference type="PANTHER" id="PTHR47481">
    <property type="match status" value="1"/>
</dbReference>
<proteinExistence type="predicted"/>
<reference evidence="1" key="1">
    <citation type="journal article" date="2014" name="Nat. Commun.">
        <title>The emerging biofuel crop Camelina sativa retains a highly undifferentiated hexaploid genome structure.</title>
        <authorList>
            <person name="Kagale S."/>
            <person name="Koh C."/>
            <person name="Nixon J."/>
            <person name="Bollina V."/>
            <person name="Clarke W.E."/>
            <person name="Tuteja R."/>
            <person name="Spillane C."/>
            <person name="Robinson S.J."/>
            <person name="Links M.G."/>
            <person name="Clarke C."/>
            <person name="Higgins E.E."/>
            <person name="Huebert T."/>
            <person name="Sharpe A.G."/>
            <person name="Parkin I.A."/>
        </authorList>
    </citation>
    <scope>NUCLEOTIDE SEQUENCE [LARGE SCALE GENOMIC DNA]</scope>
    <source>
        <strain evidence="1">cv. DH55</strain>
    </source>
</reference>
<sequence>MTGPSQTAVTPNTDTPFGIIQIRGYIPIQLDMNKLNYDVWRELFETHCSSFGVLGHLDGSSVPTADDEKQWKERDGLVKMWIYGTVSEQLPDTILKAKSKARDIWLTLEELFRDNKEARSLQYDNDLRTLEIGDMSITDYTHKLKSLSDLLANLDSPVSIEPW</sequence>
<dbReference type="GeneID" id="104767822"/>
<reference evidence="2" key="2">
    <citation type="submission" date="2025-08" db="UniProtKB">
        <authorList>
            <consortium name="RefSeq"/>
        </authorList>
    </citation>
    <scope>IDENTIFICATION</scope>
    <source>
        <tissue evidence="2">Leaf</tissue>
    </source>
</reference>
<dbReference type="Pfam" id="PF14223">
    <property type="entry name" value="Retrotran_gag_2"/>
    <property type="match status" value="1"/>
</dbReference>
<gene>
    <name evidence="2" type="primary">LOC104767822</name>
</gene>
<organism evidence="1 2">
    <name type="scientific">Camelina sativa</name>
    <name type="common">False flax</name>
    <name type="synonym">Myagrum sativum</name>
    <dbReference type="NCBI Taxonomy" id="90675"/>
    <lineage>
        <taxon>Eukaryota</taxon>
        <taxon>Viridiplantae</taxon>
        <taxon>Streptophyta</taxon>
        <taxon>Embryophyta</taxon>
        <taxon>Tracheophyta</taxon>
        <taxon>Spermatophyta</taxon>
        <taxon>Magnoliopsida</taxon>
        <taxon>eudicotyledons</taxon>
        <taxon>Gunneridae</taxon>
        <taxon>Pentapetalae</taxon>
        <taxon>rosids</taxon>
        <taxon>malvids</taxon>
        <taxon>Brassicales</taxon>
        <taxon>Brassicaceae</taxon>
        <taxon>Camelineae</taxon>
        <taxon>Camelina</taxon>
    </lineage>
</organism>
<protein>
    <submittedName>
        <fullName evidence="2">Uncharacterized protein LOC104767822</fullName>
    </submittedName>
</protein>
<accession>A0ABM0XRZ2</accession>
<name>A0ABM0XRZ2_CAMSA</name>
<keyword evidence="1" id="KW-1185">Reference proteome</keyword>